<dbReference type="InterPro" id="IPR006690">
    <property type="entry name" value="OMPA-like_CS"/>
</dbReference>
<name>A0A1M6CG03_9FLAO</name>
<dbReference type="GO" id="GO:0007155">
    <property type="term" value="P:cell adhesion"/>
    <property type="evidence" value="ECO:0007669"/>
    <property type="project" value="InterPro"/>
</dbReference>
<dbReference type="InterPro" id="IPR028974">
    <property type="entry name" value="TSP_type-3_rpt"/>
</dbReference>
<keyword evidence="3 5" id="KW-0472">Membrane</keyword>
<dbReference type="Gene3D" id="4.10.1080.10">
    <property type="entry name" value="TSP type-3 repeat"/>
    <property type="match status" value="1"/>
</dbReference>
<dbReference type="GO" id="GO:0005509">
    <property type="term" value="F:calcium ion binding"/>
    <property type="evidence" value="ECO:0007669"/>
    <property type="project" value="InterPro"/>
</dbReference>
<accession>A0A1M6CG03</accession>
<evidence type="ECO:0000256" key="2">
    <source>
        <dbReference type="ARBA" id="ARBA00022729"/>
    </source>
</evidence>
<protein>
    <submittedName>
        <fullName evidence="9">Thrombospondin type 3 repeat-containing protein</fullName>
    </submittedName>
</protein>
<dbReference type="InterPro" id="IPR050330">
    <property type="entry name" value="Bact_OuterMem_StrucFunc"/>
</dbReference>
<dbReference type="InterPro" id="IPR036737">
    <property type="entry name" value="OmpA-like_sf"/>
</dbReference>
<dbReference type="SUPFAM" id="SSF103647">
    <property type="entry name" value="TSP type-3 repeat"/>
    <property type="match status" value="1"/>
</dbReference>
<dbReference type="PROSITE" id="PS01068">
    <property type="entry name" value="OMPA_1"/>
    <property type="match status" value="1"/>
</dbReference>
<evidence type="ECO:0000256" key="1">
    <source>
        <dbReference type="ARBA" id="ARBA00004442"/>
    </source>
</evidence>
<dbReference type="AlphaFoldDB" id="A0A1M6CG03"/>
<sequence>MKKITLLTFFFTCSLLVNSQSYLGFLTDNYSGVHGLISNPANITDSRFKTDINLTGLSAFATNDYYGINIWDTTKDGYSFDLEAKTHPKDINSGGLNVDVLGPSFMFNLSKNSSIAVFSRARAFVNAYDINGNSIAVIDDDSTRDFAFNEGSINVLAHSWAEIGLTYARTLIDKDQHFVKGGVNLKYLQGLGNVYGSGNNISINYDADGTDLGGGETTGSITTTGTLTYGRFDNFDNDDYDYKTPKNASGFGVDLGFVYEFRPDHTDYDADESSPYQFKDKNKYKLKLGISVSDIGFINYKEGIKEGYAINNNNVSEQDLETAEDIEAFLNSFYTKTIEGVGYKIDLPTALHVNVDWNLNSKIYLNLNTDFSLMSKERITANRIANVVSLTPRYESKWFSFYLPLSVIENNGLRMGAGFRAGPLYVGSGSLISSFTSDDNRQADAYAGLKIPIYQSQPKDKDGDGIVDKLDDCPKEPGPESNNGCPVEDKDEDGVLDDVDECPEVAGPEDNNGCPWGDKDGDDIIDKLDACPDEAGPIENKGCPYRDSDGDGVLDKDDDCIDQVGTVANNGCPEEVMEELQKTLNDFARVILFNPGRATLKTESASVLFEIISVLNEYPNAKFTIEGHTDSIGSYELNQRLSEDRAFAVKAFLVKNGINPGRLSAIGYGEKRPIATNMYKAGRAQNRRVEINLVK</sequence>
<feature type="signal peptide" evidence="7">
    <location>
        <begin position="1"/>
        <end position="19"/>
    </location>
</feature>
<dbReference type="Gene3D" id="3.30.1330.60">
    <property type="entry name" value="OmpA-like domain"/>
    <property type="match status" value="1"/>
</dbReference>
<evidence type="ECO:0000313" key="9">
    <source>
        <dbReference type="EMBL" id="SHI59853.1"/>
    </source>
</evidence>
<dbReference type="EMBL" id="FQYK01000002">
    <property type="protein sequence ID" value="SHI59853.1"/>
    <property type="molecule type" value="Genomic_DNA"/>
</dbReference>
<dbReference type="PRINTS" id="PR01021">
    <property type="entry name" value="OMPADOMAIN"/>
</dbReference>
<evidence type="ECO:0000259" key="8">
    <source>
        <dbReference type="PROSITE" id="PS51123"/>
    </source>
</evidence>
<gene>
    <name evidence="9" type="ORF">SAMN05216261_1231</name>
</gene>
<evidence type="ECO:0000256" key="7">
    <source>
        <dbReference type="SAM" id="SignalP"/>
    </source>
</evidence>
<dbReference type="InterPro" id="IPR006664">
    <property type="entry name" value="OMP_bac"/>
</dbReference>
<evidence type="ECO:0000256" key="3">
    <source>
        <dbReference type="ARBA" id="ARBA00023136"/>
    </source>
</evidence>
<keyword evidence="10" id="KW-1185">Reference proteome</keyword>
<dbReference type="InterPro" id="IPR003367">
    <property type="entry name" value="Thrombospondin_3-like_rpt"/>
</dbReference>
<keyword evidence="2 7" id="KW-0732">Signal</keyword>
<dbReference type="Pfam" id="PF18990">
    <property type="entry name" value="DUF5723"/>
    <property type="match status" value="1"/>
</dbReference>
<evidence type="ECO:0000256" key="6">
    <source>
        <dbReference type="SAM" id="MobiDB-lite"/>
    </source>
</evidence>
<comment type="subcellular location">
    <subcellularLocation>
        <location evidence="1">Cell outer membrane</location>
    </subcellularLocation>
</comment>
<organism evidence="9 10">
    <name type="scientific">Algibacter luteus</name>
    <dbReference type="NCBI Taxonomy" id="1178825"/>
    <lineage>
        <taxon>Bacteria</taxon>
        <taxon>Pseudomonadati</taxon>
        <taxon>Bacteroidota</taxon>
        <taxon>Flavobacteriia</taxon>
        <taxon>Flavobacteriales</taxon>
        <taxon>Flavobacteriaceae</taxon>
        <taxon>Algibacter</taxon>
    </lineage>
</organism>
<dbReference type="RefSeq" id="WP_019387373.1">
    <property type="nucleotide sequence ID" value="NZ_ALIH01000005.1"/>
</dbReference>
<feature type="domain" description="OmpA-like" evidence="8">
    <location>
        <begin position="580"/>
        <end position="695"/>
    </location>
</feature>
<dbReference type="InterPro" id="IPR043781">
    <property type="entry name" value="DUF5723"/>
</dbReference>
<evidence type="ECO:0000313" key="10">
    <source>
        <dbReference type="Proteomes" id="UP000184396"/>
    </source>
</evidence>
<dbReference type="PROSITE" id="PS51123">
    <property type="entry name" value="OMPA_2"/>
    <property type="match status" value="1"/>
</dbReference>
<dbReference type="SUPFAM" id="SSF103088">
    <property type="entry name" value="OmpA-like"/>
    <property type="match status" value="1"/>
</dbReference>
<keyword evidence="4" id="KW-0998">Cell outer membrane</keyword>
<dbReference type="eggNOG" id="COG2885">
    <property type="taxonomic scope" value="Bacteria"/>
</dbReference>
<dbReference type="Proteomes" id="UP000184396">
    <property type="component" value="Unassembled WGS sequence"/>
</dbReference>
<feature type="compositionally biased region" description="Basic and acidic residues" evidence="6">
    <location>
        <begin position="458"/>
        <end position="478"/>
    </location>
</feature>
<evidence type="ECO:0000256" key="4">
    <source>
        <dbReference type="ARBA" id="ARBA00023237"/>
    </source>
</evidence>
<dbReference type="STRING" id="1178825.SAMN05216261_1231"/>
<dbReference type="CDD" id="cd07185">
    <property type="entry name" value="OmpA_C-like"/>
    <property type="match status" value="1"/>
</dbReference>
<dbReference type="PANTHER" id="PTHR30329:SF21">
    <property type="entry name" value="LIPOPROTEIN YIAD-RELATED"/>
    <property type="match status" value="1"/>
</dbReference>
<feature type="chain" id="PRO_5009916370" evidence="7">
    <location>
        <begin position="20"/>
        <end position="695"/>
    </location>
</feature>
<evidence type="ECO:0000256" key="5">
    <source>
        <dbReference type="PROSITE-ProRule" id="PRU00473"/>
    </source>
</evidence>
<dbReference type="InterPro" id="IPR006665">
    <property type="entry name" value="OmpA-like"/>
</dbReference>
<dbReference type="OrthoDB" id="9805336at2"/>
<feature type="region of interest" description="Disordered" evidence="6">
    <location>
        <begin position="457"/>
        <end position="489"/>
    </location>
</feature>
<reference evidence="9 10" key="1">
    <citation type="submission" date="2016-11" db="EMBL/GenBank/DDBJ databases">
        <authorList>
            <person name="Jaros S."/>
            <person name="Januszkiewicz K."/>
            <person name="Wedrychowicz H."/>
        </authorList>
    </citation>
    <scope>NUCLEOTIDE SEQUENCE [LARGE SCALE GENOMIC DNA]</scope>
    <source>
        <strain evidence="9 10">CGMCC 1.12213</strain>
    </source>
</reference>
<dbReference type="PANTHER" id="PTHR30329">
    <property type="entry name" value="STATOR ELEMENT OF FLAGELLAR MOTOR COMPLEX"/>
    <property type="match status" value="1"/>
</dbReference>
<dbReference type="GO" id="GO:0009279">
    <property type="term" value="C:cell outer membrane"/>
    <property type="evidence" value="ECO:0007669"/>
    <property type="project" value="UniProtKB-SubCell"/>
</dbReference>
<proteinExistence type="predicted"/>
<dbReference type="Pfam" id="PF02412">
    <property type="entry name" value="TSP_3"/>
    <property type="match status" value="2"/>
</dbReference>
<dbReference type="Pfam" id="PF00691">
    <property type="entry name" value="OmpA"/>
    <property type="match status" value="1"/>
</dbReference>